<dbReference type="GO" id="GO:0006826">
    <property type="term" value="P:iron ion transport"/>
    <property type="evidence" value="ECO:0007669"/>
    <property type="project" value="UniProtKB-KW"/>
</dbReference>
<evidence type="ECO:0000256" key="4">
    <source>
        <dbReference type="ARBA" id="ARBA00022496"/>
    </source>
</evidence>
<dbReference type="GO" id="GO:0005886">
    <property type="term" value="C:plasma membrane"/>
    <property type="evidence" value="ECO:0007669"/>
    <property type="project" value="UniProtKB-SubCell"/>
</dbReference>
<dbReference type="InterPro" id="IPR003439">
    <property type="entry name" value="ABC_transporter-like_ATP-bd"/>
</dbReference>
<sequence>MTDHPTARLRTENLRLSYGPLVVIPDLSLEIEEGAVTSLVGRNGCGKSTLLRCIGRLLDQRSGRVLLDGKEIATIASRTLAQQLAILPQGPIAPDGMTVMDLVEHGRYPHRQFLGIKSDEDRRTVAWALAQTGMSDLAHRPLERLSGGQRQRAWIAMALAQDTRIILLDEPTTFLDVAYQLELMQLLRKLNHEHGTTILMVLHDLNQAAAYSDRMVAVRDGNVYANGRPDEVLTQTMVRDVFGIESDVIPDPRTGSPLCIPYALAPKPAVVTS</sequence>
<evidence type="ECO:0000256" key="6">
    <source>
        <dbReference type="ARBA" id="ARBA00022840"/>
    </source>
</evidence>
<dbReference type="OrthoDB" id="5296765at2"/>
<organism evidence="11 12">
    <name type="scientific">Kribbella steppae</name>
    <dbReference type="NCBI Taxonomy" id="2512223"/>
    <lineage>
        <taxon>Bacteria</taxon>
        <taxon>Bacillati</taxon>
        <taxon>Actinomycetota</taxon>
        <taxon>Actinomycetes</taxon>
        <taxon>Propionibacteriales</taxon>
        <taxon>Kribbellaceae</taxon>
        <taxon>Kribbella</taxon>
    </lineage>
</organism>
<feature type="domain" description="ABC transporter" evidence="10">
    <location>
        <begin position="9"/>
        <end position="245"/>
    </location>
</feature>
<dbReference type="AlphaFoldDB" id="A0A4R2GZN0"/>
<keyword evidence="6 11" id="KW-0067">ATP-binding</keyword>
<dbReference type="PANTHER" id="PTHR42771">
    <property type="entry name" value="IRON(3+)-HYDROXAMATE IMPORT ATP-BINDING PROTEIN FHUC"/>
    <property type="match status" value="1"/>
</dbReference>
<dbReference type="CDD" id="cd03214">
    <property type="entry name" value="ABC_Iron-Siderophores_B12_Hemin"/>
    <property type="match status" value="1"/>
</dbReference>
<dbReference type="PANTHER" id="PTHR42771:SF2">
    <property type="entry name" value="IRON(3+)-HYDROXAMATE IMPORT ATP-BINDING PROTEIN FHUC"/>
    <property type="match status" value="1"/>
</dbReference>
<protein>
    <submittedName>
        <fullName evidence="11">Iron complex transport system ATP-binding protein</fullName>
    </submittedName>
</protein>
<keyword evidence="3" id="KW-1003">Cell membrane</keyword>
<evidence type="ECO:0000256" key="2">
    <source>
        <dbReference type="ARBA" id="ARBA00022448"/>
    </source>
</evidence>
<evidence type="ECO:0000259" key="10">
    <source>
        <dbReference type="PROSITE" id="PS50893"/>
    </source>
</evidence>
<keyword evidence="4" id="KW-0410">Iron transport</keyword>
<dbReference type="Pfam" id="PF00005">
    <property type="entry name" value="ABC_tran"/>
    <property type="match status" value="1"/>
</dbReference>
<dbReference type="InterPro" id="IPR003593">
    <property type="entry name" value="AAA+_ATPase"/>
</dbReference>
<dbReference type="InterPro" id="IPR051535">
    <property type="entry name" value="Siderophore_ABC-ATPase"/>
</dbReference>
<evidence type="ECO:0000256" key="7">
    <source>
        <dbReference type="ARBA" id="ARBA00023004"/>
    </source>
</evidence>
<keyword evidence="5" id="KW-0547">Nucleotide-binding</keyword>
<evidence type="ECO:0000256" key="1">
    <source>
        <dbReference type="ARBA" id="ARBA00004202"/>
    </source>
</evidence>
<dbReference type="SUPFAM" id="SSF52540">
    <property type="entry name" value="P-loop containing nucleoside triphosphate hydrolases"/>
    <property type="match status" value="1"/>
</dbReference>
<evidence type="ECO:0000256" key="5">
    <source>
        <dbReference type="ARBA" id="ARBA00022741"/>
    </source>
</evidence>
<evidence type="ECO:0000256" key="9">
    <source>
        <dbReference type="ARBA" id="ARBA00023136"/>
    </source>
</evidence>
<keyword evidence="7" id="KW-0408">Iron</keyword>
<dbReference type="PROSITE" id="PS00211">
    <property type="entry name" value="ABC_TRANSPORTER_1"/>
    <property type="match status" value="1"/>
</dbReference>
<evidence type="ECO:0000256" key="8">
    <source>
        <dbReference type="ARBA" id="ARBA00023065"/>
    </source>
</evidence>
<reference evidence="11 12" key="1">
    <citation type="journal article" date="2015" name="Stand. Genomic Sci.">
        <title>Genomic Encyclopedia of Bacterial and Archaeal Type Strains, Phase III: the genomes of soil and plant-associated and newly described type strains.</title>
        <authorList>
            <person name="Whitman W.B."/>
            <person name="Woyke T."/>
            <person name="Klenk H.P."/>
            <person name="Zhou Y."/>
            <person name="Lilburn T.G."/>
            <person name="Beck B.J."/>
            <person name="De Vos P."/>
            <person name="Vandamme P."/>
            <person name="Eisen J.A."/>
            <person name="Garrity G."/>
            <person name="Hugenholtz P."/>
            <person name="Kyrpides N.C."/>
        </authorList>
    </citation>
    <scope>NUCLEOTIDE SEQUENCE [LARGE SCALE GENOMIC DNA]</scope>
    <source>
        <strain evidence="11 12">VKM Ac-2572</strain>
    </source>
</reference>
<dbReference type="Gene3D" id="3.40.50.300">
    <property type="entry name" value="P-loop containing nucleotide triphosphate hydrolases"/>
    <property type="match status" value="1"/>
</dbReference>
<accession>A0A4R2GZN0</accession>
<dbReference type="PROSITE" id="PS50893">
    <property type="entry name" value="ABC_TRANSPORTER_2"/>
    <property type="match status" value="1"/>
</dbReference>
<dbReference type="InterPro" id="IPR027417">
    <property type="entry name" value="P-loop_NTPase"/>
</dbReference>
<evidence type="ECO:0000313" key="11">
    <source>
        <dbReference type="EMBL" id="TCO17257.1"/>
    </source>
</evidence>
<keyword evidence="8" id="KW-0406">Ion transport</keyword>
<keyword evidence="2" id="KW-0813">Transport</keyword>
<dbReference type="InterPro" id="IPR017871">
    <property type="entry name" value="ABC_transporter-like_CS"/>
</dbReference>
<evidence type="ECO:0000256" key="3">
    <source>
        <dbReference type="ARBA" id="ARBA00022475"/>
    </source>
</evidence>
<dbReference type="EMBL" id="SLWN01000018">
    <property type="protein sequence ID" value="TCO17257.1"/>
    <property type="molecule type" value="Genomic_DNA"/>
</dbReference>
<keyword evidence="9" id="KW-0472">Membrane</keyword>
<dbReference type="SMART" id="SM00382">
    <property type="entry name" value="AAA"/>
    <property type="match status" value="1"/>
</dbReference>
<dbReference type="Proteomes" id="UP000294508">
    <property type="component" value="Unassembled WGS sequence"/>
</dbReference>
<name>A0A4R2GZN0_9ACTN</name>
<evidence type="ECO:0000313" key="12">
    <source>
        <dbReference type="Proteomes" id="UP000294508"/>
    </source>
</evidence>
<keyword evidence="12" id="KW-1185">Reference proteome</keyword>
<dbReference type="GO" id="GO:0005524">
    <property type="term" value="F:ATP binding"/>
    <property type="evidence" value="ECO:0007669"/>
    <property type="project" value="UniProtKB-KW"/>
</dbReference>
<dbReference type="FunFam" id="3.40.50.300:FF:000134">
    <property type="entry name" value="Iron-enterobactin ABC transporter ATP-binding protein"/>
    <property type="match status" value="1"/>
</dbReference>
<comment type="subcellular location">
    <subcellularLocation>
        <location evidence="1">Cell membrane</location>
        <topology evidence="1">Peripheral membrane protein</topology>
    </subcellularLocation>
</comment>
<comment type="caution">
    <text evidence="11">The sequence shown here is derived from an EMBL/GenBank/DDBJ whole genome shotgun (WGS) entry which is preliminary data.</text>
</comment>
<dbReference type="RefSeq" id="WP_132214760.1">
    <property type="nucleotide sequence ID" value="NZ_SLWN01000018.1"/>
</dbReference>
<proteinExistence type="predicted"/>
<gene>
    <name evidence="11" type="ORF">EV652_11885</name>
</gene>
<dbReference type="GO" id="GO:0016887">
    <property type="term" value="F:ATP hydrolysis activity"/>
    <property type="evidence" value="ECO:0007669"/>
    <property type="project" value="InterPro"/>
</dbReference>